<dbReference type="InterPro" id="IPR000209">
    <property type="entry name" value="Peptidase_S8/S53_dom"/>
</dbReference>
<dbReference type="InterPro" id="IPR015500">
    <property type="entry name" value="Peptidase_S8_subtilisin-rel"/>
</dbReference>
<dbReference type="Proteomes" id="UP000078316">
    <property type="component" value="Unassembled WGS sequence"/>
</dbReference>
<evidence type="ECO:0000259" key="7">
    <source>
        <dbReference type="Pfam" id="PF00082"/>
    </source>
</evidence>
<accession>A0A179SDX5</accession>
<dbReference type="PRINTS" id="PR00723">
    <property type="entry name" value="SUBTILISIN"/>
</dbReference>
<keyword evidence="3 5" id="KW-0378">Hydrolase</keyword>
<feature type="active site" description="Charge relay system" evidence="5">
    <location>
        <position position="228"/>
    </location>
</feature>
<dbReference type="RefSeq" id="WP_048435039.1">
    <property type="nucleotide sequence ID" value="NZ_LWHQ01000013.1"/>
</dbReference>
<evidence type="ECO:0000256" key="3">
    <source>
        <dbReference type="ARBA" id="ARBA00022801"/>
    </source>
</evidence>
<dbReference type="GO" id="GO:0006508">
    <property type="term" value="P:proteolysis"/>
    <property type="evidence" value="ECO:0007669"/>
    <property type="project" value="UniProtKB-KW"/>
</dbReference>
<evidence type="ECO:0000256" key="4">
    <source>
        <dbReference type="ARBA" id="ARBA00022825"/>
    </source>
</evidence>
<keyword evidence="2 5" id="KW-0645">Protease</keyword>
<dbReference type="SUPFAM" id="SSF52743">
    <property type="entry name" value="Subtilisin-like"/>
    <property type="match status" value="1"/>
</dbReference>
<feature type="domain" description="Peptidase S8/S53" evidence="7">
    <location>
        <begin position="187"/>
        <end position="437"/>
    </location>
</feature>
<gene>
    <name evidence="8" type="ORF">A5481_06765</name>
</gene>
<evidence type="ECO:0000313" key="8">
    <source>
        <dbReference type="EMBL" id="OAS26054.1"/>
    </source>
</evidence>
<evidence type="ECO:0000313" key="9">
    <source>
        <dbReference type="Proteomes" id="UP000078316"/>
    </source>
</evidence>
<dbReference type="EMBL" id="LWHQ01000013">
    <property type="protein sequence ID" value="OAS26054.1"/>
    <property type="molecule type" value="Genomic_DNA"/>
</dbReference>
<sequence length="466" mass="48730">MIAMTALAAPEAPYTVVAASRDDGPTLLEMSPQAARRLRESVPSVLVEKDRRISAAVRTATRLRMHRDWTVGASDGKRVRVKVTDPDGRPVPGARILVFADVAQREGVARRTRPSGVASLVVPARTGSFPRIVVEPPAGYRSLDAGAVAASAEGDIALTLAPVDPRGRDGTSALRGEAGTLTGLDVGRGVRIAVVDTGVDPRHPDLAHVATRNVYQFDADPAVAPHPHANHVAGLIGARGRDFRGMAPGATLFSYRFTPLGLKDGALFDLGEAIRRTGDDDVHLINISMASRSPSQFLGKAAVAAFQRGAICIAAAGNDGRDSISFPAAAKRYYAVTAYGDRSVLTDGVRELEDLSDVTSSVNAAMSRARFSNWGADTDFIGPGVGLISCAGAAGYAIDSGTSFAAPVIVGLAAAILAEDHPDILAMPPDMKRATAIAQVLTERCRDLGFAFETQGSGILHVADEA</sequence>
<dbReference type="STRING" id="427683.A5481_06765"/>
<dbReference type="InterPro" id="IPR050131">
    <property type="entry name" value="Peptidase_S8_subtilisin-like"/>
</dbReference>
<dbReference type="PROSITE" id="PS51892">
    <property type="entry name" value="SUBTILASE"/>
    <property type="match status" value="1"/>
</dbReference>
<organism evidence="8 9">
    <name type="scientific">Methylobacterium platani</name>
    <dbReference type="NCBI Taxonomy" id="427683"/>
    <lineage>
        <taxon>Bacteria</taxon>
        <taxon>Pseudomonadati</taxon>
        <taxon>Pseudomonadota</taxon>
        <taxon>Alphaproteobacteria</taxon>
        <taxon>Hyphomicrobiales</taxon>
        <taxon>Methylobacteriaceae</taxon>
        <taxon>Methylobacterium</taxon>
    </lineage>
</organism>
<protein>
    <recommendedName>
        <fullName evidence="7">Peptidase S8/S53 domain-containing protein</fullName>
    </recommendedName>
</protein>
<dbReference type="PROSITE" id="PS00136">
    <property type="entry name" value="SUBTILASE_ASP"/>
    <property type="match status" value="1"/>
</dbReference>
<evidence type="ECO:0000256" key="5">
    <source>
        <dbReference type="PROSITE-ProRule" id="PRU01240"/>
    </source>
</evidence>
<feature type="active site" description="Charge relay system" evidence="5">
    <location>
        <position position="403"/>
    </location>
</feature>
<feature type="active site" description="Charge relay system" evidence="5">
    <location>
        <position position="196"/>
    </location>
</feature>
<dbReference type="InterPro" id="IPR023828">
    <property type="entry name" value="Peptidase_S8_Ser-AS"/>
</dbReference>
<name>A0A179SDX5_9HYPH</name>
<dbReference type="AlphaFoldDB" id="A0A179SDX5"/>
<evidence type="ECO:0000256" key="2">
    <source>
        <dbReference type="ARBA" id="ARBA00022670"/>
    </source>
</evidence>
<dbReference type="PANTHER" id="PTHR43806">
    <property type="entry name" value="PEPTIDASE S8"/>
    <property type="match status" value="1"/>
</dbReference>
<evidence type="ECO:0000256" key="6">
    <source>
        <dbReference type="RuleBase" id="RU003355"/>
    </source>
</evidence>
<dbReference type="InterPro" id="IPR023827">
    <property type="entry name" value="Peptidase_S8_Asp-AS"/>
</dbReference>
<comment type="similarity">
    <text evidence="1 5 6">Belongs to the peptidase S8 family.</text>
</comment>
<dbReference type="PROSITE" id="PS00138">
    <property type="entry name" value="SUBTILASE_SER"/>
    <property type="match status" value="1"/>
</dbReference>
<reference evidence="8 9" key="1">
    <citation type="submission" date="2016-04" db="EMBL/GenBank/DDBJ databases">
        <authorList>
            <person name="Evans L.H."/>
            <person name="Alamgir A."/>
            <person name="Owens N."/>
            <person name="Weber N.D."/>
            <person name="Virtaneva K."/>
            <person name="Barbian K."/>
            <person name="Babar A."/>
            <person name="Rosenke K."/>
        </authorList>
    </citation>
    <scope>NUCLEOTIDE SEQUENCE [LARGE SCALE GENOMIC DNA]</scope>
    <source>
        <strain evidence="8 9">PMB02</strain>
    </source>
</reference>
<dbReference type="InterPro" id="IPR036852">
    <property type="entry name" value="Peptidase_S8/S53_dom_sf"/>
</dbReference>
<dbReference type="Pfam" id="PF00082">
    <property type="entry name" value="Peptidase_S8"/>
    <property type="match status" value="1"/>
</dbReference>
<proteinExistence type="inferred from homology"/>
<comment type="caution">
    <text evidence="8">The sequence shown here is derived from an EMBL/GenBank/DDBJ whole genome shotgun (WGS) entry which is preliminary data.</text>
</comment>
<keyword evidence="4 5" id="KW-0720">Serine protease</keyword>
<dbReference type="Gene3D" id="3.40.50.200">
    <property type="entry name" value="Peptidase S8/S53 domain"/>
    <property type="match status" value="1"/>
</dbReference>
<dbReference type="GO" id="GO:0004252">
    <property type="term" value="F:serine-type endopeptidase activity"/>
    <property type="evidence" value="ECO:0007669"/>
    <property type="project" value="UniProtKB-UniRule"/>
</dbReference>
<evidence type="ECO:0000256" key="1">
    <source>
        <dbReference type="ARBA" id="ARBA00011073"/>
    </source>
</evidence>
<dbReference type="PANTHER" id="PTHR43806:SF11">
    <property type="entry name" value="CEREVISIN-RELATED"/>
    <property type="match status" value="1"/>
</dbReference>